<dbReference type="FunFam" id="3.40.50.300:FF:000113">
    <property type="entry name" value="Preprotein translocase subunit SecA"/>
    <property type="match status" value="1"/>
</dbReference>
<protein>
    <recommendedName>
        <fullName evidence="11">Protein translocase subunit SecA</fullName>
        <ecNumber evidence="11">7.4.2.8</ecNumber>
    </recommendedName>
</protein>
<dbReference type="SUPFAM" id="SSF81767">
    <property type="entry name" value="Pre-protein crosslinking domain of SecA"/>
    <property type="match status" value="1"/>
</dbReference>
<evidence type="ECO:0000313" key="16">
    <source>
        <dbReference type="Proteomes" id="UP000053370"/>
    </source>
</evidence>
<feature type="region of interest" description="Disordered" evidence="12">
    <location>
        <begin position="1328"/>
        <end position="1366"/>
    </location>
</feature>
<feature type="domain" description="SecA family profile" evidence="14">
    <location>
        <begin position="3"/>
        <end position="787"/>
    </location>
</feature>
<accession>A0A0K8PAB3</accession>
<keyword evidence="9 11" id="KW-0811">Translocation</keyword>
<dbReference type="Pfam" id="PF07517">
    <property type="entry name" value="SecA_DEAD"/>
    <property type="match status" value="1"/>
</dbReference>
<dbReference type="Pfam" id="PF01043">
    <property type="entry name" value="SecA_PP_bind"/>
    <property type="match status" value="1"/>
</dbReference>
<comment type="subunit">
    <text evidence="11">Monomer and homodimer. Part of the essential Sec protein translocation apparatus which comprises SecA, SecYEG and auxiliary proteins SecDF. Other proteins may also be involved.</text>
</comment>
<dbReference type="InterPro" id="IPR044722">
    <property type="entry name" value="SecA_SF2_C"/>
</dbReference>
<dbReference type="PANTHER" id="PTHR30612">
    <property type="entry name" value="SECA INNER MEMBRANE COMPONENT OF SEC PROTEIN SECRETION SYSTEM"/>
    <property type="match status" value="1"/>
</dbReference>
<dbReference type="CDD" id="cd17928">
    <property type="entry name" value="DEXDc_SecA"/>
    <property type="match status" value="1"/>
</dbReference>
<comment type="function">
    <text evidence="11">Part of the Sec protein translocase complex. Interacts with the SecYEG preprotein conducting channel. Has a central role in coupling the hydrolysis of ATP to the transfer of proteins into and across the cell membrane, serving as an ATP-driven molecular motor driving the stepwise translocation of polypeptide chains across the membrane.</text>
</comment>
<dbReference type="InterPro" id="IPR036670">
    <property type="entry name" value="SecA_X-link_sf"/>
</dbReference>
<feature type="binding site" evidence="11">
    <location>
        <begin position="105"/>
        <end position="109"/>
    </location>
    <ligand>
        <name>ATP</name>
        <dbReference type="ChEBI" id="CHEBI:30616"/>
    </ligand>
</feature>
<evidence type="ECO:0000256" key="9">
    <source>
        <dbReference type="ARBA" id="ARBA00023010"/>
    </source>
</evidence>
<evidence type="ECO:0000256" key="7">
    <source>
        <dbReference type="ARBA" id="ARBA00022927"/>
    </source>
</evidence>
<keyword evidence="16" id="KW-1185">Reference proteome</keyword>
<feature type="domain" description="Helicase ATP-binding" evidence="13">
    <location>
        <begin position="89"/>
        <end position="272"/>
    </location>
</feature>
<dbReference type="Gene3D" id="3.40.50.300">
    <property type="entry name" value="P-loop containing nucleotide triphosphate hydrolases"/>
    <property type="match status" value="3"/>
</dbReference>
<dbReference type="GO" id="GO:0008564">
    <property type="term" value="F:protein-exporting ATPase activity"/>
    <property type="evidence" value="ECO:0007669"/>
    <property type="project" value="UniProtKB-EC"/>
</dbReference>
<dbReference type="PRINTS" id="PR00906">
    <property type="entry name" value="SECA"/>
</dbReference>
<evidence type="ECO:0000256" key="4">
    <source>
        <dbReference type="ARBA" id="ARBA00022475"/>
    </source>
</evidence>
<dbReference type="GO" id="GO:0031522">
    <property type="term" value="C:cell envelope Sec protein transport complex"/>
    <property type="evidence" value="ECO:0007669"/>
    <property type="project" value="UniProtKB-ARBA"/>
</dbReference>
<dbReference type="PROSITE" id="PS01312">
    <property type="entry name" value="SECA"/>
    <property type="match status" value="1"/>
</dbReference>
<dbReference type="STRING" id="1678840.ATC1_12134"/>
<evidence type="ECO:0000313" key="15">
    <source>
        <dbReference type="EMBL" id="GAP39602.1"/>
    </source>
</evidence>
<keyword evidence="5 11" id="KW-0547">Nucleotide-binding</keyword>
<keyword evidence="10 11" id="KW-0472">Membrane</keyword>
<proteinExistence type="inferred from homology"/>
<keyword evidence="3 11" id="KW-0813">Transport</keyword>
<dbReference type="Gene3D" id="1.10.3060.10">
    <property type="entry name" value="Helical scaffold and wing domains of SecA"/>
    <property type="match status" value="2"/>
</dbReference>
<evidence type="ECO:0000256" key="11">
    <source>
        <dbReference type="HAMAP-Rule" id="MF_01382"/>
    </source>
</evidence>
<evidence type="ECO:0000256" key="1">
    <source>
        <dbReference type="ARBA" id="ARBA00004170"/>
    </source>
</evidence>
<organism evidence="15">
    <name type="scientific">Flexilinea flocculi</name>
    <dbReference type="NCBI Taxonomy" id="1678840"/>
    <lineage>
        <taxon>Bacteria</taxon>
        <taxon>Bacillati</taxon>
        <taxon>Chloroflexota</taxon>
        <taxon>Anaerolineae</taxon>
        <taxon>Anaerolineales</taxon>
        <taxon>Anaerolineaceae</taxon>
        <taxon>Flexilinea</taxon>
    </lineage>
</organism>
<evidence type="ECO:0000256" key="5">
    <source>
        <dbReference type="ARBA" id="ARBA00022741"/>
    </source>
</evidence>
<evidence type="ECO:0000256" key="8">
    <source>
        <dbReference type="ARBA" id="ARBA00022967"/>
    </source>
</evidence>
<dbReference type="PROSITE" id="PS51196">
    <property type="entry name" value="SECA_MOTOR_DEAD"/>
    <property type="match status" value="1"/>
</dbReference>
<gene>
    <name evidence="11" type="primary">secA</name>
    <name evidence="15" type="ORF">ATC1_12134</name>
</gene>
<evidence type="ECO:0000259" key="14">
    <source>
        <dbReference type="PROSITE" id="PS51196"/>
    </source>
</evidence>
<keyword evidence="7 11" id="KW-0653">Protein transport</keyword>
<dbReference type="PROSITE" id="PS51192">
    <property type="entry name" value="HELICASE_ATP_BIND_1"/>
    <property type="match status" value="1"/>
</dbReference>
<dbReference type="GO" id="GO:0005829">
    <property type="term" value="C:cytosol"/>
    <property type="evidence" value="ECO:0007669"/>
    <property type="project" value="TreeGrafter"/>
</dbReference>
<dbReference type="GO" id="GO:0005886">
    <property type="term" value="C:plasma membrane"/>
    <property type="evidence" value="ECO:0007669"/>
    <property type="project" value="UniProtKB-SubCell"/>
</dbReference>
<keyword evidence="6 11" id="KW-0067">ATP-binding</keyword>
<dbReference type="InterPro" id="IPR027417">
    <property type="entry name" value="P-loop_NTPase"/>
</dbReference>
<dbReference type="InterPro" id="IPR011115">
    <property type="entry name" value="SecA_DEAD"/>
</dbReference>
<evidence type="ECO:0000256" key="2">
    <source>
        <dbReference type="ARBA" id="ARBA00007650"/>
    </source>
</evidence>
<dbReference type="SMART" id="SM00957">
    <property type="entry name" value="SecA_DEAD"/>
    <property type="match status" value="1"/>
</dbReference>
<dbReference type="InterPro" id="IPR036266">
    <property type="entry name" value="SecA_Wing/Scaffold_sf"/>
</dbReference>
<dbReference type="SUPFAM" id="SSF52540">
    <property type="entry name" value="P-loop containing nucleoside triphosphate hydrolases"/>
    <property type="match status" value="2"/>
</dbReference>
<dbReference type="SMART" id="SM00958">
    <property type="entry name" value="SecA_PP_bind"/>
    <property type="match status" value="1"/>
</dbReference>
<dbReference type="PANTHER" id="PTHR30612:SF0">
    <property type="entry name" value="CHLOROPLAST PROTEIN-TRANSPORTING ATPASE"/>
    <property type="match status" value="1"/>
</dbReference>
<feature type="compositionally biased region" description="Basic and acidic residues" evidence="12">
    <location>
        <begin position="1343"/>
        <end position="1358"/>
    </location>
</feature>
<dbReference type="HAMAP" id="MF_01382">
    <property type="entry name" value="SecA"/>
    <property type="match status" value="1"/>
</dbReference>
<dbReference type="InterPro" id="IPR020937">
    <property type="entry name" value="SecA_CS"/>
</dbReference>
<evidence type="ECO:0000256" key="10">
    <source>
        <dbReference type="ARBA" id="ARBA00023136"/>
    </source>
</evidence>
<dbReference type="Pfam" id="PF21090">
    <property type="entry name" value="P-loop_SecA"/>
    <property type="match status" value="2"/>
</dbReference>
<evidence type="ECO:0000256" key="12">
    <source>
        <dbReference type="SAM" id="MobiDB-lite"/>
    </source>
</evidence>
<comment type="catalytic activity">
    <reaction evidence="11">
        <text>ATP + H2O + cellular proteinSide 1 = ADP + phosphate + cellular proteinSide 2.</text>
        <dbReference type="EC" id="7.4.2.8"/>
    </reaction>
</comment>
<dbReference type="InterPro" id="IPR011116">
    <property type="entry name" value="SecA_Wing/Scaffold"/>
</dbReference>
<dbReference type="InterPro" id="IPR014018">
    <property type="entry name" value="SecA_motor_DEAD"/>
</dbReference>
<dbReference type="GO" id="GO:0065002">
    <property type="term" value="P:intracellular protein transmembrane transport"/>
    <property type="evidence" value="ECO:0007669"/>
    <property type="project" value="UniProtKB-UniRule"/>
</dbReference>
<keyword evidence="11" id="KW-0963">Cytoplasm</keyword>
<dbReference type="PATRIC" id="fig|1678840.3.peg.660"/>
<dbReference type="InterPro" id="IPR000185">
    <property type="entry name" value="SecA"/>
</dbReference>
<dbReference type="GO" id="GO:0017038">
    <property type="term" value="P:protein import"/>
    <property type="evidence" value="ECO:0007669"/>
    <property type="project" value="InterPro"/>
</dbReference>
<feature type="binding site" evidence="11">
    <location>
        <position position="650"/>
    </location>
    <ligand>
        <name>ATP</name>
        <dbReference type="ChEBI" id="CHEBI:30616"/>
    </ligand>
</feature>
<feature type="binding site" evidence="11">
    <location>
        <position position="87"/>
    </location>
    <ligand>
        <name>ATP</name>
        <dbReference type="ChEBI" id="CHEBI:30616"/>
    </ligand>
</feature>
<comment type="subcellular location">
    <subcellularLocation>
        <location evidence="11">Cell membrane</location>
        <topology evidence="11">Peripheral membrane protein</topology>
        <orientation evidence="11">Cytoplasmic side</orientation>
    </subcellularLocation>
    <subcellularLocation>
        <location evidence="11">Cytoplasm</location>
    </subcellularLocation>
    <subcellularLocation>
        <location evidence="1">Membrane</location>
        <topology evidence="1">Peripheral membrane protein</topology>
    </subcellularLocation>
    <text evidence="11">Distribution is 50-50.</text>
</comment>
<keyword evidence="8 11" id="KW-1278">Translocase</keyword>
<name>A0A0K8PAB3_9CHLR</name>
<dbReference type="SUPFAM" id="SSF81886">
    <property type="entry name" value="Helical scaffold and wing domains of SecA"/>
    <property type="match status" value="2"/>
</dbReference>
<dbReference type="InterPro" id="IPR014001">
    <property type="entry name" value="Helicase_ATP-bd"/>
</dbReference>
<evidence type="ECO:0000256" key="3">
    <source>
        <dbReference type="ARBA" id="ARBA00022448"/>
    </source>
</evidence>
<dbReference type="InterPro" id="IPR011130">
    <property type="entry name" value="SecA_preprotein_X-link_dom"/>
</dbReference>
<keyword evidence="4 11" id="KW-1003">Cell membrane</keyword>
<dbReference type="EC" id="7.4.2.8" evidence="11"/>
<reference evidence="15" key="1">
    <citation type="journal article" date="2015" name="Genome Announc.">
        <title>Draft Genome Sequence of Anaerolineae Strain TC1, a Novel Isolate from a Methanogenic Wastewater Treatment System.</title>
        <authorList>
            <person name="Matsuura N."/>
            <person name="Tourlousse D.M."/>
            <person name="Sun L."/>
            <person name="Toyonaga M."/>
            <person name="Kuroda K."/>
            <person name="Ohashi A."/>
            <person name="Cruz R."/>
            <person name="Yamaguchi T."/>
            <person name="Sekiguchi Y."/>
        </authorList>
    </citation>
    <scope>NUCLEOTIDE SEQUENCE [LARGE SCALE GENOMIC DNA]</scope>
    <source>
        <strain evidence="15">TC1</strain>
    </source>
</reference>
<dbReference type="Proteomes" id="UP000053370">
    <property type="component" value="Unassembled WGS sequence"/>
</dbReference>
<sequence>MFKKVKIALGLDPIQKQLDAYTKVVEQINLLESAYEKLSDEELNKKSLEFRQRLTQGETLDDILPEAFAAVRESSKRVLGMRHYDVQLIGGMALHDGSIAEMRTGEGKTLVATLAVYLNALSEKGVHLITVNDYLARRDARWMAPIYQMLGLSVGVLQMAARTDNGKKAFLVDFSVSSPKEDQDHLRLVSRKEAYDADITYGTNSEFGFDYLRDNMTMNLEDRVQRGHHYAIIDEVDNVLIDEARTPLIISGPASDDVEEYYRMAKVVKQLLPEEYEVSEKDQNVYLTDNGMDHVEELLGMVLRDPNRPEEVTIEQERMMGYLNQALRAEFLYKRNKEYLVQSNKVIIIDSFTGRLMPGRRWSNGLHQAIEAKEGVKVEPENVTYATITLQNYYRMYQKIAGMTGTALTEKEEFYKIYLLDVIPIPTNLEYTAHLSGSNLVEKEAKDESGYKYIYYADPKRIDQPLFYKRKDYPDVIYQSEEAKFRAITIEILKNHVIGRPQLIGTASVEHSEYLASRLKQEPLRRLVQVLMLRRVWMEQNQIKDLESPIKEFIPFNKSILDINAGDLRPMARQLGVSLNIDEPENKPYLMKEFNLSETDMDRFLEVVTAGINPQVLNARKHDEEGMIIAHAGAYGAVTIATNMAGRGVDIKLGGELDEDILRDTNRVLSRLGIDPYNLTIEERYEAIKKIPVEEYGIYEESVKGYIDFVDHMKLVRSLGGLHVIGSERHESRRIDNQLRGRAARQGDPGSSRFYLSLQDEIVRLFGGQQLENVLKRVNLIDENVPLENSLFSRMIEQAQERVEGTNFDIRKHTLEYDDVLNTQRKRIYDQRDQAFIKADLSEDIYALLETDLKNHLEKSKEEEKWKLAAYLDSVQPAIELEGIFLPSFSQKMIIQSLQKIVGSQPSREHLLASLIDFGKKAFEVENRNGMEIMEKLIENNRTSFETQLSERQNNFELFVDSLKDKLKQKRENEESNQLTDPLRPQDVLADASSYAKVAFRLNPEKQRLLAEGDESVLDELRDQITSALFNVFVQRLNLVIGNRLSGDYSAPAETIAIGDWDSLSSSVMHAVEKAYTLRADKLFGSQAQIQSDLTEALKSYQPSDLTDLQWVQLLRTMSQGQHIAFDAKTHRKSTKTYTRCSFIYYCGQLLENLEADELQRLIWEHYMDAMKGQRMIFGWLDWSRIRTNNLTLSQMKTDIQARIRQELGEDTFAEIKDVSPMEINGEPQLAIQSILGQRLQNEVHRQVLLRSITSQWVDYLTQIEGLRVSISMESYAQRNPLVVYKMKAAELFTQLLNDIRQNVVERMFIALPALSMLTVSERIPVAADNAENKESPQQQKTNAEKSDREKKEADSRKNEKKQKRK</sequence>
<dbReference type="GO" id="GO:0005524">
    <property type="term" value="F:ATP binding"/>
    <property type="evidence" value="ECO:0007669"/>
    <property type="project" value="UniProtKB-UniRule"/>
</dbReference>
<dbReference type="CDD" id="cd18803">
    <property type="entry name" value="SF2_C_secA"/>
    <property type="match status" value="1"/>
</dbReference>
<dbReference type="GO" id="GO:0006605">
    <property type="term" value="P:protein targeting"/>
    <property type="evidence" value="ECO:0007669"/>
    <property type="project" value="UniProtKB-UniRule"/>
</dbReference>
<evidence type="ECO:0000259" key="13">
    <source>
        <dbReference type="PROSITE" id="PS51192"/>
    </source>
</evidence>
<dbReference type="Pfam" id="PF07516">
    <property type="entry name" value="SecA_SW"/>
    <property type="match status" value="2"/>
</dbReference>
<dbReference type="Gene3D" id="3.90.1440.10">
    <property type="entry name" value="SecA, preprotein cross-linking domain"/>
    <property type="match status" value="1"/>
</dbReference>
<dbReference type="GO" id="GO:0043952">
    <property type="term" value="P:protein transport by the Sec complex"/>
    <property type="evidence" value="ECO:0007669"/>
    <property type="project" value="TreeGrafter"/>
</dbReference>
<comment type="similarity">
    <text evidence="2 11">Belongs to the SecA family.</text>
</comment>
<dbReference type="EMBL" id="DF968180">
    <property type="protein sequence ID" value="GAP39602.1"/>
    <property type="molecule type" value="Genomic_DNA"/>
</dbReference>
<evidence type="ECO:0000256" key="6">
    <source>
        <dbReference type="ARBA" id="ARBA00022840"/>
    </source>
</evidence>